<keyword evidence="1" id="KW-1133">Transmembrane helix</keyword>
<dbReference type="AlphaFoldDB" id="A0A3S6QNY4"/>
<feature type="transmembrane region" description="Helical" evidence="1">
    <location>
        <begin position="12"/>
        <end position="31"/>
    </location>
</feature>
<sequence length="183" mass="21035">MHLLNFLHSPDFWFSLISIILSLYASISVFIEKHKKPLIELRWCHFSTKKNRLETSFNIYNGASAAISITKVQCLNKDISLSNINYPVELFARHRSKTSNGREVVIASGILYSTGFPINLATKNAIEVLILFEPNIFMSDIPSQLNFEFQIGDKKVCRSFEITDKSVQEDKERQFLKSMLKIN</sequence>
<evidence type="ECO:0000313" key="3">
    <source>
        <dbReference type="Proteomes" id="UP000314960"/>
    </source>
</evidence>
<protein>
    <submittedName>
        <fullName evidence="2">Uncharacterized protein</fullName>
    </submittedName>
</protein>
<proteinExistence type="predicted"/>
<evidence type="ECO:0000313" key="2">
    <source>
        <dbReference type="EMBL" id="AUJ29598.1"/>
    </source>
</evidence>
<name>A0A3S6QNY4_9LACO</name>
<keyword evidence="1" id="KW-0812">Transmembrane</keyword>
<reference evidence="2 3" key="1">
    <citation type="submission" date="2016-11" db="EMBL/GenBank/DDBJ databases">
        <title>Interaction between Lactobacillus species and yeast in water kefir.</title>
        <authorList>
            <person name="Behr J."/>
            <person name="Xu D."/>
            <person name="Vogel R.F."/>
        </authorList>
    </citation>
    <scope>NUCLEOTIDE SEQUENCE [LARGE SCALE GENOMIC DNA]</scope>
    <source>
        <strain evidence="2 3">TMW 1.1822</strain>
    </source>
</reference>
<keyword evidence="1" id="KW-0472">Membrane</keyword>
<accession>A0A3S6QNY4</accession>
<organism evidence="2 3">
    <name type="scientific">Liquorilactobacillus hordei</name>
    <dbReference type="NCBI Taxonomy" id="468911"/>
    <lineage>
        <taxon>Bacteria</taxon>
        <taxon>Bacillati</taxon>
        <taxon>Bacillota</taxon>
        <taxon>Bacilli</taxon>
        <taxon>Lactobacillales</taxon>
        <taxon>Lactobacillaceae</taxon>
        <taxon>Liquorilactobacillus</taxon>
    </lineage>
</organism>
<dbReference type="EMBL" id="CP018176">
    <property type="protein sequence ID" value="AUJ29598.1"/>
    <property type="molecule type" value="Genomic_DNA"/>
</dbReference>
<dbReference type="Proteomes" id="UP000314960">
    <property type="component" value="Chromosome"/>
</dbReference>
<evidence type="ECO:0000256" key="1">
    <source>
        <dbReference type="SAM" id="Phobius"/>
    </source>
</evidence>
<dbReference type="KEGG" id="lhw:BSQ49_04925"/>
<gene>
    <name evidence="2" type="ORF">BSQ49_04925</name>
</gene>
<dbReference type="RefSeq" id="WP_141053177.1">
    <property type="nucleotide sequence ID" value="NZ_CP018176.1"/>
</dbReference>